<evidence type="ECO:0000313" key="3">
    <source>
        <dbReference type="Proteomes" id="UP000053477"/>
    </source>
</evidence>
<protein>
    <submittedName>
        <fullName evidence="2">Uncharacterized protein</fullName>
    </submittedName>
</protein>
<organism evidence="2 3">
    <name type="scientific">Schizopora paradoxa</name>
    <dbReference type="NCBI Taxonomy" id="27342"/>
    <lineage>
        <taxon>Eukaryota</taxon>
        <taxon>Fungi</taxon>
        <taxon>Dikarya</taxon>
        <taxon>Basidiomycota</taxon>
        <taxon>Agaricomycotina</taxon>
        <taxon>Agaricomycetes</taxon>
        <taxon>Hymenochaetales</taxon>
        <taxon>Schizoporaceae</taxon>
        <taxon>Schizopora</taxon>
    </lineage>
</organism>
<proteinExistence type="predicted"/>
<feature type="region of interest" description="Disordered" evidence="1">
    <location>
        <begin position="89"/>
        <end position="114"/>
    </location>
</feature>
<accession>A0A0H2RVA9</accession>
<dbReference type="AlphaFoldDB" id="A0A0H2RVA9"/>
<dbReference type="Proteomes" id="UP000053477">
    <property type="component" value="Unassembled WGS sequence"/>
</dbReference>
<evidence type="ECO:0000256" key="1">
    <source>
        <dbReference type="SAM" id="MobiDB-lite"/>
    </source>
</evidence>
<gene>
    <name evidence="2" type="ORF">SCHPADRAFT_243728</name>
</gene>
<evidence type="ECO:0000313" key="2">
    <source>
        <dbReference type="EMBL" id="KLO15794.1"/>
    </source>
</evidence>
<sequence>MLLRLQFLWMKTWQQLVQTLQRINRNSLLEGRNLLHQIGNLWTAVNWTRRIFSLTQIPPCYPRASTRRLEGRLEDLMFEIQRVREDILKESPRAPDDSSNEAPPSYVNGAGRAQ</sequence>
<keyword evidence="3" id="KW-1185">Reference proteome</keyword>
<dbReference type="InParanoid" id="A0A0H2RVA9"/>
<dbReference type="EMBL" id="KQ085924">
    <property type="protein sequence ID" value="KLO15794.1"/>
    <property type="molecule type" value="Genomic_DNA"/>
</dbReference>
<name>A0A0H2RVA9_9AGAM</name>
<reference evidence="2 3" key="1">
    <citation type="submission" date="2015-04" db="EMBL/GenBank/DDBJ databases">
        <title>Complete genome sequence of Schizopora paradoxa KUC8140, a cosmopolitan wood degrader in East Asia.</title>
        <authorList>
            <consortium name="DOE Joint Genome Institute"/>
            <person name="Min B."/>
            <person name="Park H."/>
            <person name="Jang Y."/>
            <person name="Kim J.-J."/>
            <person name="Kim K.H."/>
            <person name="Pangilinan J."/>
            <person name="Lipzen A."/>
            <person name="Riley R."/>
            <person name="Grigoriev I.V."/>
            <person name="Spatafora J.W."/>
            <person name="Choi I.-G."/>
        </authorList>
    </citation>
    <scope>NUCLEOTIDE SEQUENCE [LARGE SCALE GENOMIC DNA]</scope>
    <source>
        <strain evidence="2 3">KUC8140</strain>
    </source>
</reference>